<organism evidence="7 8">
    <name type="scientific">Pseudonocardia oroxyli</name>
    <dbReference type="NCBI Taxonomy" id="366584"/>
    <lineage>
        <taxon>Bacteria</taxon>
        <taxon>Bacillati</taxon>
        <taxon>Actinomycetota</taxon>
        <taxon>Actinomycetes</taxon>
        <taxon>Pseudonocardiales</taxon>
        <taxon>Pseudonocardiaceae</taxon>
        <taxon>Pseudonocardia</taxon>
    </lineage>
</organism>
<dbReference type="InterPro" id="IPR009057">
    <property type="entry name" value="Homeodomain-like_sf"/>
</dbReference>
<evidence type="ECO:0000313" key="8">
    <source>
        <dbReference type="Proteomes" id="UP000198967"/>
    </source>
</evidence>
<dbReference type="RefSeq" id="WP_093088164.1">
    <property type="nucleotide sequence ID" value="NZ_FNBE01000015.1"/>
</dbReference>
<evidence type="ECO:0000256" key="3">
    <source>
        <dbReference type="ARBA" id="ARBA00023163"/>
    </source>
</evidence>
<dbReference type="PROSITE" id="PS50977">
    <property type="entry name" value="HTH_TETR_2"/>
    <property type="match status" value="1"/>
</dbReference>
<dbReference type="Proteomes" id="UP000198967">
    <property type="component" value="Unassembled WGS sequence"/>
</dbReference>
<evidence type="ECO:0000256" key="2">
    <source>
        <dbReference type="ARBA" id="ARBA00023125"/>
    </source>
</evidence>
<dbReference type="FunFam" id="1.10.10.60:FF:000141">
    <property type="entry name" value="TetR family transcriptional regulator"/>
    <property type="match status" value="1"/>
</dbReference>
<feature type="DNA-binding region" description="H-T-H motif" evidence="4">
    <location>
        <begin position="57"/>
        <end position="76"/>
    </location>
</feature>
<dbReference type="GO" id="GO:0003700">
    <property type="term" value="F:DNA-binding transcription factor activity"/>
    <property type="evidence" value="ECO:0007669"/>
    <property type="project" value="TreeGrafter"/>
</dbReference>
<feature type="domain" description="HTH tetR-type" evidence="6">
    <location>
        <begin position="34"/>
        <end position="94"/>
    </location>
</feature>
<dbReference type="OrthoDB" id="5112469at2"/>
<dbReference type="GO" id="GO:0045892">
    <property type="term" value="P:negative regulation of DNA-templated transcription"/>
    <property type="evidence" value="ECO:0007669"/>
    <property type="project" value="UniProtKB-ARBA"/>
</dbReference>
<reference evidence="7 8" key="1">
    <citation type="submission" date="2016-10" db="EMBL/GenBank/DDBJ databases">
        <authorList>
            <person name="de Groot N.N."/>
        </authorList>
    </citation>
    <scope>NUCLEOTIDE SEQUENCE [LARGE SCALE GENOMIC DNA]</scope>
    <source>
        <strain evidence="7 8">CGMCC 4.3143</strain>
    </source>
</reference>
<proteinExistence type="predicted"/>
<dbReference type="SUPFAM" id="SSF46689">
    <property type="entry name" value="Homeodomain-like"/>
    <property type="match status" value="1"/>
</dbReference>
<evidence type="ECO:0000256" key="4">
    <source>
        <dbReference type="PROSITE-ProRule" id="PRU00335"/>
    </source>
</evidence>
<name>A0A1G7X6J4_PSEOR</name>
<dbReference type="STRING" id="366584.SAMN05216377_115102"/>
<dbReference type="PANTHER" id="PTHR30055">
    <property type="entry name" value="HTH-TYPE TRANSCRIPTIONAL REGULATOR RUTR"/>
    <property type="match status" value="1"/>
</dbReference>
<dbReference type="GO" id="GO:0000976">
    <property type="term" value="F:transcription cis-regulatory region binding"/>
    <property type="evidence" value="ECO:0007669"/>
    <property type="project" value="TreeGrafter"/>
</dbReference>
<sequence length="231" mass="26050">MASRGGSSRGRRVTAASDPQQQRRDSGPQTDKGQARREQLLEAAHTVFMRKGFLDARVADIVAEANVAQGTFYSYFDSKDTIFREVARITTDRMLEDVAAATVTSPEAPMIDRIRAGLKGYIEVYRENARMIALTEQVGTFTPEMREMRLQMREGWLARLERVLKRQQAEGIADPTLDPYMTIQVLGAMADHACYVWLSLGKPFDETEVLDSLTRVWARTIGVEDSQAWQV</sequence>
<gene>
    <name evidence="7" type="ORF">SAMN05216377_115102</name>
</gene>
<dbReference type="PANTHER" id="PTHR30055:SF226">
    <property type="entry name" value="HTH-TYPE TRANSCRIPTIONAL REGULATOR PKSA"/>
    <property type="match status" value="1"/>
</dbReference>
<accession>A0A1G7X6J4</accession>
<dbReference type="Gene3D" id="1.10.357.10">
    <property type="entry name" value="Tetracycline Repressor, domain 2"/>
    <property type="match status" value="1"/>
</dbReference>
<evidence type="ECO:0000259" key="6">
    <source>
        <dbReference type="PROSITE" id="PS50977"/>
    </source>
</evidence>
<keyword evidence="1" id="KW-0805">Transcription regulation</keyword>
<dbReference type="InterPro" id="IPR001647">
    <property type="entry name" value="HTH_TetR"/>
</dbReference>
<dbReference type="Gene3D" id="1.10.10.60">
    <property type="entry name" value="Homeodomain-like"/>
    <property type="match status" value="1"/>
</dbReference>
<protein>
    <submittedName>
        <fullName evidence="7">Transcriptional regulator, TetR family</fullName>
    </submittedName>
</protein>
<keyword evidence="8" id="KW-1185">Reference proteome</keyword>
<keyword evidence="3" id="KW-0804">Transcription</keyword>
<evidence type="ECO:0000313" key="7">
    <source>
        <dbReference type="EMBL" id="SDG79809.1"/>
    </source>
</evidence>
<dbReference type="AlphaFoldDB" id="A0A1G7X6J4"/>
<dbReference type="PRINTS" id="PR00455">
    <property type="entry name" value="HTHTETR"/>
</dbReference>
<dbReference type="InterPro" id="IPR050109">
    <property type="entry name" value="HTH-type_TetR-like_transc_reg"/>
</dbReference>
<feature type="region of interest" description="Disordered" evidence="5">
    <location>
        <begin position="1"/>
        <end position="36"/>
    </location>
</feature>
<keyword evidence="2 4" id="KW-0238">DNA-binding</keyword>
<dbReference type="EMBL" id="FNBE01000015">
    <property type="protein sequence ID" value="SDG79809.1"/>
    <property type="molecule type" value="Genomic_DNA"/>
</dbReference>
<evidence type="ECO:0000256" key="5">
    <source>
        <dbReference type="SAM" id="MobiDB-lite"/>
    </source>
</evidence>
<dbReference type="SUPFAM" id="SSF48498">
    <property type="entry name" value="Tetracyclin repressor-like, C-terminal domain"/>
    <property type="match status" value="1"/>
</dbReference>
<dbReference type="Pfam" id="PF00440">
    <property type="entry name" value="TetR_N"/>
    <property type="match status" value="1"/>
</dbReference>
<evidence type="ECO:0000256" key="1">
    <source>
        <dbReference type="ARBA" id="ARBA00023015"/>
    </source>
</evidence>
<dbReference type="InterPro" id="IPR036271">
    <property type="entry name" value="Tet_transcr_reg_TetR-rel_C_sf"/>
</dbReference>